<dbReference type="PANTHER" id="PTHR10357:SF210">
    <property type="entry name" value="MALTODEXTRIN GLUCOSIDASE"/>
    <property type="match status" value="1"/>
</dbReference>
<accession>A0A974BM76</accession>
<dbReference type="PANTHER" id="PTHR10357">
    <property type="entry name" value="ALPHA-AMYLASE FAMILY MEMBER"/>
    <property type="match status" value="1"/>
</dbReference>
<evidence type="ECO:0000313" key="5">
    <source>
        <dbReference type="Proteomes" id="UP000611629"/>
    </source>
</evidence>
<dbReference type="SMART" id="SM00642">
    <property type="entry name" value="Aamy"/>
    <property type="match status" value="1"/>
</dbReference>
<sequence>MYIFDNQSEAFRYPQGGIRANTEINIKIHIKKGFSHNPKILIEKRNNYDKLFYKEVPLNWIGTENSYDIYESFDPEGTVLPGSTDPGRTVPSGSFTIKEYGHYFYSFVFNENNSSHLYELLVHAEDYETPEWIKGGIIYHIFVDRFYKENLLNKNTKRKVVIRNDWGGIPNYTPDENGKINNNDFFGGNIEGIIKKLPHLNELGVTVIYLSPIFEAYSNHKYDVGDYLKIDPMFGDEATLSRLCKEAGKYGMSVILDGVFSHTGDDSIYFNKYNSYNSKGAYQSKLSPYHDWYTFNEWKDDYVSWWGINTLPEVKEENESYIDFITGEGGVIEHWQNAGIRGWRLDVADELPDNFLNILRSSVKSHNPDAFIVGEVWEDATNKFSYGNLKEYFCGKQLDSVTNYPLKEAIIHYVKNKDCRTLYETMNLIVEKYPSQAVNSLMNIIGTHDTARILTVLGNESRPESKNERAVYKLNKDELKAGIKLLKIASLLQFTLPGIPCIYYGDEAGLEGFEDPFNRLCYPWGNENLEILNHYKFLSSLRKNNVFKKGKYKCIVHDKEVFVFERYSGKNRIIIAVNLSDETITLKFKENMKKYNTDIISDVYNLNPYKYLIILSI</sequence>
<dbReference type="Proteomes" id="UP000611629">
    <property type="component" value="Unassembled WGS sequence"/>
</dbReference>
<protein>
    <submittedName>
        <fullName evidence="4">Glycoside hydrolase family 13 protein</fullName>
    </submittedName>
</protein>
<dbReference type="CDD" id="cd11338">
    <property type="entry name" value="AmyAc_CMD"/>
    <property type="match status" value="1"/>
</dbReference>
<dbReference type="AlphaFoldDB" id="A0A974BM76"/>
<dbReference type="SUPFAM" id="SSF51011">
    <property type="entry name" value="Glycosyl hydrolase domain"/>
    <property type="match status" value="1"/>
</dbReference>
<dbReference type="InterPro" id="IPR006047">
    <property type="entry name" value="GH13_cat_dom"/>
</dbReference>
<dbReference type="GO" id="GO:0016798">
    <property type="term" value="F:hydrolase activity, acting on glycosyl bonds"/>
    <property type="evidence" value="ECO:0007669"/>
    <property type="project" value="UniProtKB-KW"/>
</dbReference>
<comment type="caution">
    <text evidence="4">The sequence shown here is derived from an EMBL/GenBank/DDBJ whole genome shotgun (WGS) entry which is preliminary data.</text>
</comment>
<evidence type="ECO:0000313" key="4">
    <source>
        <dbReference type="EMBL" id="NYB75974.1"/>
    </source>
</evidence>
<keyword evidence="2" id="KW-0326">Glycosidase</keyword>
<keyword evidence="5" id="KW-1185">Reference proteome</keyword>
<evidence type="ECO:0000259" key="3">
    <source>
        <dbReference type="SMART" id="SM00642"/>
    </source>
</evidence>
<dbReference type="InterPro" id="IPR045857">
    <property type="entry name" value="O16G_dom_2"/>
</dbReference>
<organism evidence="4 5">
    <name type="scientific">Sedimentibacter hydroxybenzoicus DSM 7310</name>
    <dbReference type="NCBI Taxonomy" id="1123245"/>
    <lineage>
        <taxon>Bacteria</taxon>
        <taxon>Bacillati</taxon>
        <taxon>Bacillota</taxon>
        <taxon>Tissierellia</taxon>
        <taxon>Sedimentibacter</taxon>
    </lineage>
</organism>
<evidence type="ECO:0000256" key="2">
    <source>
        <dbReference type="ARBA" id="ARBA00023295"/>
    </source>
</evidence>
<dbReference type="RefSeq" id="WP_179239692.1">
    <property type="nucleotide sequence ID" value="NZ_JACBNQ010000035.1"/>
</dbReference>
<dbReference type="SUPFAM" id="SSF51445">
    <property type="entry name" value="(Trans)glycosidases"/>
    <property type="match status" value="1"/>
</dbReference>
<dbReference type="Pfam" id="PF00128">
    <property type="entry name" value="Alpha-amylase"/>
    <property type="match status" value="1"/>
</dbReference>
<dbReference type="Gene3D" id="2.60.40.1180">
    <property type="entry name" value="Golgi alpha-mannosidase II"/>
    <property type="match status" value="1"/>
</dbReference>
<dbReference type="InterPro" id="IPR017853">
    <property type="entry name" value="GH"/>
</dbReference>
<dbReference type="Gene3D" id="3.90.400.10">
    <property type="entry name" value="Oligo-1,6-glucosidase, Domain 2"/>
    <property type="match status" value="1"/>
</dbReference>
<keyword evidence="1 4" id="KW-0378">Hydrolase</keyword>
<dbReference type="InterPro" id="IPR013780">
    <property type="entry name" value="Glyco_hydro_b"/>
</dbReference>
<reference evidence="4" key="1">
    <citation type="submission" date="2020-07" db="EMBL/GenBank/DDBJ databases">
        <title>Genomic analysis of a strain of Sedimentibacter Hydroxybenzoicus DSM7310.</title>
        <authorList>
            <person name="Ma S."/>
        </authorList>
    </citation>
    <scope>NUCLEOTIDE SEQUENCE</scope>
    <source>
        <strain evidence="4">DSM 7310</strain>
    </source>
</reference>
<feature type="domain" description="Glycosyl hydrolase family 13 catalytic" evidence="3">
    <location>
        <begin position="140"/>
        <end position="542"/>
    </location>
</feature>
<name>A0A974BM76_SEDHY</name>
<proteinExistence type="predicted"/>
<dbReference type="GO" id="GO:0005975">
    <property type="term" value="P:carbohydrate metabolic process"/>
    <property type="evidence" value="ECO:0007669"/>
    <property type="project" value="InterPro"/>
</dbReference>
<dbReference type="EMBL" id="JACBNQ010000035">
    <property type="protein sequence ID" value="NYB75974.1"/>
    <property type="molecule type" value="Genomic_DNA"/>
</dbReference>
<dbReference type="Gene3D" id="3.20.20.80">
    <property type="entry name" value="Glycosidases"/>
    <property type="match status" value="1"/>
</dbReference>
<gene>
    <name evidence="4" type="ORF">HZF24_17640</name>
</gene>
<evidence type="ECO:0000256" key="1">
    <source>
        <dbReference type="ARBA" id="ARBA00022801"/>
    </source>
</evidence>